<dbReference type="SUPFAM" id="SSF74942">
    <property type="entry name" value="YhbC-like, C-terminal domain"/>
    <property type="match status" value="1"/>
</dbReference>
<dbReference type="InterPro" id="IPR028989">
    <property type="entry name" value="RimP_N"/>
</dbReference>
<dbReference type="Gene3D" id="3.30.300.70">
    <property type="entry name" value="RimP-like superfamily, N-terminal"/>
    <property type="match status" value="1"/>
</dbReference>
<keyword evidence="1" id="KW-0963">Cytoplasm</keyword>
<evidence type="ECO:0000256" key="1">
    <source>
        <dbReference type="ARBA" id="ARBA00022490"/>
    </source>
</evidence>
<dbReference type="PANTHER" id="PTHR33867">
    <property type="entry name" value="RIBOSOME MATURATION FACTOR RIMP"/>
    <property type="match status" value="1"/>
</dbReference>
<dbReference type="PANTHER" id="PTHR33867:SF1">
    <property type="entry name" value="RIBOSOME MATURATION FACTOR RIMP"/>
    <property type="match status" value="1"/>
</dbReference>
<feature type="domain" description="Ribosome maturation factor RimP C-terminal" evidence="4">
    <location>
        <begin position="86"/>
        <end position="148"/>
    </location>
</feature>
<dbReference type="InterPro" id="IPR036847">
    <property type="entry name" value="RimP_C_sf"/>
</dbReference>
<dbReference type="InterPro" id="IPR003728">
    <property type="entry name" value="Ribosome_maturation_RimP"/>
</dbReference>
<dbReference type="SUPFAM" id="SSF75420">
    <property type="entry name" value="YhbC-like, N-terminal domain"/>
    <property type="match status" value="1"/>
</dbReference>
<sequence>MSEVQQAFEAVVTQIEHDPAFADIEVVTHSIGRRGAGLALTLTIDRVGGVDIGSCERVAAHVNDALESCPEPYSLEVESAGLERPLLRPGDYQRFAGKNARIVTTLAIGGAKTHRGALRGVVGTNVELHTPSGTLPIPLAAIRSANLEYDPRADLAANKRERKRNG</sequence>
<dbReference type="InterPro" id="IPR028998">
    <property type="entry name" value="RimP_C"/>
</dbReference>
<evidence type="ECO:0008006" key="6">
    <source>
        <dbReference type="Google" id="ProtNLM"/>
    </source>
</evidence>
<dbReference type="CDD" id="cd01734">
    <property type="entry name" value="YlxS_C"/>
    <property type="match status" value="1"/>
</dbReference>
<keyword evidence="2" id="KW-0690">Ribosome biogenesis</keyword>
<evidence type="ECO:0000256" key="2">
    <source>
        <dbReference type="ARBA" id="ARBA00022517"/>
    </source>
</evidence>
<dbReference type="Pfam" id="PF17384">
    <property type="entry name" value="DUF150_C"/>
    <property type="match status" value="1"/>
</dbReference>
<dbReference type="InterPro" id="IPR035956">
    <property type="entry name" value="RimP_N_sf"/>
</dbReference>
<evidence type="ECO:0000259" key="3">
    <source>
        <dbReference type="Pfam" id="PF02576"/>
    </source>
</evidence>
<evidence type="ECO:0000259" key="4">
    <source>
        <dbReference type="Pfam" id="PF17384"/>
    </source>
</evidence>
<dbReference type="GO" id="GO:0000028">
    <property type="term" value="P:ribosomal small subunit assembly"/>
    <property type="evidence" value="ECO:0007669"/>
    <property type="project" value="TreeGrafter"/>
</dbReference>
<gene>
    <name evidence="5" type="ORF">CARN1_0750</name>
</gene>
<feature type="domain" description="Ribosome maturation factor RimP N-terminal" evidence="3">
    <location>
        <begin position="24"/>
        <end position="83"/>
    </location>
</feature>
<protein>
    <recommendedName>
        <fullName evidence="6">Ribosome maturation factor RimP</fullName>
    </recommendedName>
</protein>
<dbReference type="GO" id="GO:0006412">
    <property type="term" value="P:translation"/>
    <property type="evidence" value="ECO:0007669"/>
    <property type="project" value="TreeGrafter"/>
</dbReference>
<reference evidence="5" key="1">
    <citation type="submission" date="2009-10" db="EMBL/GenBank/DDBJ databases">
        <title>Diversity of trophic interactions inside an arsenic-rich microbial ecosystem.</title>
        <authorList>
            <person name="Bertin P.N."/>
            <person name="Heinrich-Salmeron A."/>
            <person name="Pelletier E."/>
            <person name="Goulhen-Chollet F."/>
            <person name="Arsene-Ploetze F."/>
            <person name="Gallien S."/>
            <person name="Calteau A."/>
            <person name="Vallenet D."/>
            <person name="Casiot C."/>
            <person name="Chane-Woon-Ming B."/>
            <person name="Giloteaux L."/>
            <person name="Barakat M."/>
            <person name="Bonnefoy V."/>
            <person name="Bruneel O."/>
            <person name="Chandler M."/>
            <person name="Cleiss J."/>
            <person name="Duran R."/>
            <person name="Elbaz-Poulichet F."/>
            <person name="Fonknechten N."/>
            <person name="Lauga B."/>
            <person name="Mornico D."/>
            <person name="Ortet P."/>
            <person name="Schaeffer C."/>
            <person name="Siguier P."/>
            <person name="Alexander Thil Smith A."/>
            <person name="Van Dorsselaer A."/>
            <person name="Weissenbach J."/>
            <person name="Medigue C."/>
            <person name="Le Paslier D."/>
        </authorList>
    </citation>
    <scope>NUCLEOTIDE SEQUENCE</scope>
</reference>
<accession>E6PII0</accession>
<evidence type="ECO:0000313" key="5">
    <source>
        <dbReference type="EMBL" id="CBH76270.1"/>
    </source>
</evidence>
<comment type="caution">
    <text evidence="5">The sequence shown here is derived from an EMBL/GenBank/DDBJ whole genome shotgun (WGS) entry which is preliminary data.</text>
</comment>
<proteinExistence type="inferred from homology"/>
<name>E6PII0_9ZZZZ</name>
<dbReference type="HAMAP" id="MF_01077">
    <property type="entry name" value="RimP"/>
    <property type="match status" value="1"/>
</dbReference>
<organism evidence="5">
    <name type="scientific">mine drainage metagenome</name>
    <dbReference type="NCBI Taxonomy" id="410659"/>
    <lineage>
        <taxon>unclassified sequences</taxon>
        <taxon>metagenomes</taxon>
        <taxon>ecological metagenomes</taxon>
    </lineage>
</organism>
<dbReference type="Pfam" id="PF02576">
    <property type="entry name" value="RimP_N"/>
    <property type="match status" value="1"/>
</dbReference>
<dbReference type="GO" id="GO:0005829">
    <property type="term" value="C:cytosol"/>
    <property type="evidence" value="ECO:0007669"/>
    <property type="project" value="TreeGrafter"/>
</dbReference>
<dbReference type="EMBL" id="CABL01000019">
    <property type="protein sequence ID" value="CBH76270.1"/>
    <property type="molecule type" value="Genomic_DNA"/>
</dbReference>
<dbReference type="AlphaFoldDB" id="E6PII0"/>